<reference evidence="1 2" key="1">
    <citation type="submission" date="2015-11" db="EMBL/GenBank/DDBJ databases">
        <title>Butyribacter intestini gen. nov., sp. nov., a butyric acid-producing bacterium of the family Lachnospiraceae isolated from the human faeces.</title>
        <authorList>
            <person name="Zou Y."/>
            <person name="Xue W."/>
            <person name="Luo G."/>
            <person name="Lv M."/>
        </authorList>
    </citation>
    <scope>NUCLEOTIDE SEQUENCE [LARGE SCALE GENOMIC DNA]</scope>
    <source>
        <strain evidence="1 2">ACET-33324</strain>
    </source>
</reference>
<dbReference type="SFLD" id="SFLDS00003">
    <property type="entry name" value="Haloacid_Dehalogenase"/>
    <property type="match status" value="1"/>
</dbReference>
<gene>
    <name evidence="1" type="ORF">ASU35_02720</name>
</gene>
<keyword evidence="2" id="KW-1185">Reference proteome</keyword>
<dbReference type="SFLD" id="SFLDG01135">
    <property type="entry name" value="C1.5.6:_HAD__Beta-PGM__Phospha"/>
    <property type="match status" value="1"/>
</dbReference>
<organism evidence="1 2">
    <name type="scientific">Acetivibrio ethanolgignens</name>
    <dbReference type="NCBI Taxonomy" id="290052"/>
    <lineage>
        <taxon>Bacteria</taxon>
        <taxon>Bacillati</taxon>
        <taxon>Bacillota</taxon>
        <taxon>Clostridia</taxon>
        <taxon>Eubacteriales</taxon>
        <taxon>Oscillospiraceae</taxon>
        <taxon>Acetivibrio</taxon>
    </lineage>
</organism>
<dbReference type="PANTHER" id="PTHR47478">
    <property type="match status" value="1"/>
</dbReference>
<dbReference type="SUPFAM" id="SSF56784">
    <property type="entry name" value="HAD-like"/>
    <property type="match status" value="1"/>
</dbReference>
<evidence type="ECO:0008006" key="3">
    <source>
        <dbReference type="Google" id="ProtNLM"/>
    </source>
</evidence>
<evidence type="ECO:0000313" key="2">
    <source>
        <dbReference type="Proteomes" id="UP000054874"/>
    </source>
</evidence>
<evidence type="ECO:0000313" key="1">
    <source>
        <dbReference type="EMBL" id="KSV58335.1"/>
    </source>
</evidence>
<dbReference type="GO" id="GO:0008253">
    <property type="term" value="F:5'-nucleotidase activity"/>
    <property type="evidence" value="ECO:0007669"/>
    <property type="project" value="InterPro"/>
</dbReference>
<dbReference type="PANTHER" id="PTHR47478:SF1">
    <property type="entry name" value="PYRIMIDINE 5'-NUCLEOTIDASE YJJG"/>
    <property type="match status" value="1"/>
</dbReference>
<name>A0A0V8QCK6_9FIRM</name>
<dbReference type="Pfam" id="PF00702">
    <property type="entry name" value="Hydrolase"/>
    <property type="match status" value="1"/>
</dbReference>
<dbReference type="Proteomes" id="UP000054874">
    <property type="component" value="Unassembled WGS sequence"/>
</dbReference>
<dbReference type="InterPro" id="IPR023198">
    <property type="entry name" value="PGP-like_dom2"/>
</dbReference>
<comment type="caution">
    <text evidence="1">The sequence shown here is derived from an EMBL/GenBank/DDBJ whole genome shotgun (WGS) entry which is preliminary data.</text>
</comment>
<dbReference type="STRING" id="290052.ASU35_02720"/>
<dbReference type="Gene3D" id="1.10.150.240">
    <property type="entry name" value="Putative phosphatase, domain 2"/>
    <property type="match status" value="1"/>
</dbReference>
<dbReference type="InterPro" id="IPR023214">
    <property type="entry name" value="HAD_sf"/>
</dbReference>
<dbReference type="InterPro" id="IPR052550">
    <property type="entry name" value="Pyrimidine_5'-ntase_YjjG"/>
</dbReference>
<dbReference type="AlphaFoldDB" id="A0A0V8QCK6"/>
<dbReference type="SFLD" id="SFLDG01129">
    <property type="entry name" value="C1.5:_HAD__Beta-PGM__Phosphata"/>
    <property type="match status" value="1"/>
</dbReference>
<protein>
    <recommendedName>
        <fullName evidence="3">Noncanonical pyrimidine nucleotidase, YjjG family</fullName>
    </recommendedName>
</protein>
<dbReference type="EMBL" id="LNAM01000175">
    <property type="protein sequence ID" value="KSV58335.1"/>
    <property type="molecule type" value="Genomic_DNA"/>
</dbReference>
<sequence>MKYTTLFFDADDTLLDFQECERSALESSFQKHGLIFNEEIRKQYSHINQELWSFFERGEITKPQILATRFRRLFSELSIEGVSDTFERDYQYFLTVNGCTIPGAIKLCRELSKDFELYILTNGVASTQKGRFEDSGLLPYLRGVFVSEDIGFQKPDREYFEAVLKQVAEQDKSRILMIGDSLNSDILGGIGAGLPTCWYNPKHKENDTAEKPDFEVANYEELRQIIYQE</sequence>
<dbReference type="InterPro" id="IPR036412">
    <property type="entry name" value="HAD-like_sf"/>
</dbReference>
<proteinExistence type="predicted"/>
<dbReference type="InterPro" id="IPR011951">
    <property type="entry name" value="HAD-SF_hydro_IA_YjjG/PynA"/>
</dbReference>
<dbReference type="InterPro" id="IPR006439">
    <property type="entry name" value="HAD-SF_hydro_IA"/>
</dbReference>
<accession>A0A0V8QCK6</accession>
<dbReference type="NCBIfam" id="TIGR01549">
    <property type="entry name" value="HAD-SF-IA-v1"/>
    <property type="match status" value="1"/>
</dbReference>
<dbReference type="Gene3D" id="3.40.50.1000">
    <property type="entry name" value="HAD superfamily/HAD-like"/>
    <property type="match status" value="1"/>
</dbReference>
<dbReference type="RefSeq" id="WP_058353374.1">
    <property type="nucleotide sequence ID" value="NZ_CABMMD010000175.1"/>
</dbReference>
<dbReference type="NCBIfam" id="TIGR02254">
    <property type="entry name" value="YjjG_YfnB"/>
    <property type="match status" value="1"/>
</dbReference>